<protein>
    <recommendedName>
        <fullName evidence="3">DUF3231 family protein</fullName>
    </recommendedName>
</protein>
<name>W4QV40_HALA3</name>
<organism evidence="1 2">
    <name type="scientific">Halalkalibacter akibai (strain ATCC 43226 / DSM 21942 / CIP 109018 / JCM 9157 / 1139)</name>
    <name type="common">Bacillus akibai</name>
    <dbReference type="NCBI Taxonomy" id="1236973"/>
    <lineage>
        <taxon>Bacteria</taxon>
        <taxon>Bacillati</taxon>
        <taxon>Bacillota</taxon>
        <taxon>Bacilli</taxon>
        <taxon>Bacillales</taxon>
        <taxon>Bacillaceae</taxon>
        <taxon>Halalkalibacter</taxon>
    </lineage>
</organism>
<dbReference type="STRING" id="1236973.JCM9157_2301"/>
<keyword evidence="2" id="KW-1185">Reference proteome</keyword>
<dbReference type="Pfam" id="PF11553">
    <property type="entry name" value="DUF3231"/>
    <property type="match status" value="2"/>
</dbReference>
<gene>
    <name evidence="1" type="ORF">JCM9157_2301</name>
</gene>
<proteinExistence type="predicted"/>
<dbReference type="AlphaFoldDB" id="W4QV40"/>
<accession>W4QV40</accession>
<dbReference type="Proteomes" id="UP000018896">
    <property type="component" value="Unassembled WGS sequence"/>
</dbReference>
<evidence type="ECO:0008006" key="3">
    <source>
        <dbReference type="Google" id="ProtNLM"/>
    </source>
</evidence>
<evidence type="ECO:0000313" key="1">
    <source>
        <dbReference type="EMBL" id="GAE35204.1"/>
    </source>
</evidence>
<dbReference type="RefSeq" id="WP_035664497.1">
    <property type="nucleotide sequence ID" value="NZ_BAUV01000015.1"/>
</dbReference>
<dbReference type="EMBL" id="BAUV01000015">
    <property type="protein sequence ID" value="GAE35204.1"/>
    <property type="molecule type" value="Genomic_DNA"/>
</dbReference>
<reference evidence="1 2" key="1">
    <citation type="journal article" date="2014" name="Genome Announc.">
        <title>Draft Genome Sequences of Three Alkaliphilic Bacillus Strains, Bacillus wakoensis JCM 9140T, Bacillus akibai JCM 9157T, and Bacillus hemicellulosilyticus JCM 9152T.</title>
        <authorList>
            <person name="Yuki M."/>
            <person name="Oshima K."/>
            <person name="Suda W."/>
            <person name="Oshida Y."/>
            <person name="Kitamura K."/>
            <person name="Iida T."/>
            <person name="Hattori M."/>
            <person name="Ohkuma M."/>
        </authorList>
    </citation>
    <scope>NUCLEOTIDE SEQUENCE [LARGE SCALE GENOMIC DNA]</scope>
    <source>
        <strain evidence="1 2">JCM 9157</strain>
    </source>
</reference>
<dbReference type="InterPro" id="IPR021617">
    <property type="entry name" value="DUF3231"/>
</dbReference>
<sequence length="334" mass="37856">MTNLKMTASEIGILWSQYIQNSMSMQITRYFVEIVEDEEIKNVLDQTLSYIEKVKLEIERLFNEEQIPIPAGFSESDVNLTAPKLYTDPFMLSFIEMFSKSGTLAYSVSLGGCTRKDIRSFLTNTVHDLTKLFNMTVEIGLLKGSYTSPPTITPPSEVEYVNGKSYFTNGLNPFNKRTLNSVEIFHLFENLKANILGSQFCTSFAQTTDNKQIQSFFTDGKNIGTKHVKVFSDKLIQSEIQPPTSHDHGITESTTRVFSDKLMMFLKSVLTSTSQGNYSTASTASMRYDLVADYQRLAIEVALYAKDGLDIMLKNHWLEEPPQATNRKELLNKK</sequence>
<comment type="caution">
    <text evidence="1">The sequence shown here is derived from an EMBL/GenBank/DDBJ whole genome shotgun (WGS) entry which is preliminary data.</text>
</comment>
<dbReference type="OrthoDB" id="1675670at2"/>
<dbReference type="InterPro" id="IPR012347">
    <property type="entry name" value="Ferritin-like"/>
</dbReference>
<evidence type="ECO:0000313" key="2">
    <source>
        <dbReference type="Proteomes" id="UP000018896"/>
    </source>
</evidence>
<dbReference type="eggNOG" id="ENOG502Z85B">
    <property type="taxonomic scope" value="Bacteria"/>
</dbReference>
<dbReference type="Gene3D" id="1.20.1260.10">
    <property type="match status" value="2"/>
</dbReference>